<organism evidence="4">
    <name type="scientific">hydrothermal vent metagenome</name>
    <dbReference type="NCBI Taxonomy" id="652676"/>
    <lineage>
        <taxon>unclassified sequences</taxon>
        <taxon>metagenomes</taxon>
        <taxon>ecological metagenomes</taxon>
    </lineage>
</organism>
<dbReference type="GO" id="GO:0070043">
    <property type="term" value="F:rRNA (guanine-N7-)-methyltransferase activity"/>
    <property type="evidence" value="ECO:0007669"/>
    <property type="project" value="TreeGrafter"/>
</dbReference>
<sequence>MQKSKDNFELIAKTFFGLEDILAEELESLGAAKIVKHNRAVSFYGDEELMYRANYQLRTALRILKPLWKFNVRTTKSLYRNVKEYKWEKLFQVNDTFAIDAVVSSNYFKHSKYAALKVKDAIADRFRTKFDKRPSVDVDDPTIRIHVHIYEDQCTISLDSSGDSLHKRGYRSAQTMAPLNEALAAGMILLSGWNKESEFIDPMCGSGTIPIEATMIALNIPPGYLGRKYGFEKWKDFDRELWDQVISSASSKNELKFKIIASDKSPTAIEATARNVKSAKLMKHIKIGIKYFDEQKPTSEKGIIIMNPPYGERLKEEAINDFYKMIGDTLKNNFTGFDAWILSANKTAMKYIGLKTSRRLTLYNGALECKFHKYSLYTGSKKHKAAKQQISDNRF</sequence>
<dbReference type="Gene3D" id="3.30.2130.30">
    <property type="match status" value="1"/>
</dbReference>
<dbReference type="PROSITE" id="PS51165">
    <property type="entry name" value="THUMP"/>
    <property type="match status" value="1"/>
</dbReference>
<dbReference type="InterPro" id="IPR000241">
    <property type="entry name" value="RlmKL-like_Mtase"/>
</dbReference>
<dbReference type="CDD" id="cd11715">
    <property type="entry name" value="THUMP_AdoMetMT"/>
    <property type="match status" value="1"/>
</dbReference>
<dbReference type="InterPro" id="IPR054170">
    <property type="entry name" value="RlmL_1st"/>
</dbReference>
<dbReference type="InterPro" id="IPR004114">
    <property type="entry name" value="THUMP_dom"/>
</dbReference>
<dbReference type="PANTHER" id="PTHR47313:SF1">
    <property type="entry name" value="RIBOSOMAL RNA LARGE SUBUNIT METHYLTRANSFERASE K_L"/>
    <property type="match status" value="1"/>
</dbReference>
<dbReference type="AlphaFoldDB" id="A0A3B1BS91"/>
<evidence type="ECO:0000313" key="4">
    <source>
        <dbReference type="EMBL" id="VAX18792.1"/>
    </source>
</evidence>
<dbReference type="PROSITE" id="PS01261">
    <property type="entry name" value="UPF0020"/>
    <property type="match status" value="1"/>
</dbReference>
<dbReference type="EC" id="2.1.1.173" evidence="4"/>
<dbReference type="Pfam" id="PF22020">
    <property type="entry name" value="RlmL_1st"/>
    <property type="match status" value="1"/>
</dbReference>
<keyword evidence="2 4" id="KW-0808">Transferase</keyword>
<feature type="domain" description="THUMP" evidence="3">
    <location>
        <begin position="49"/>
        <end position="160"/>
    </location>
</feature>
<name>A0A3B1BS91_9ZZZZ</name>
<dbReference type="GO" id="GO:0052915">
    <property type="term" value="F:23S rRNA (guanine(2445)-N(2))-methyltransferase activity"/>
    <property type="evidence" value="ECO:0007669"/>
    <property type="project" value="UniProtKB-EC"/>
</dbReference>
<gene>
    <name evidence="4" type="ORF">MNBD_IGNAVI01-596</name>
</gene>
<evidence type="ECO:0000256" key="1">
    <source>
        <dbReference type="ARBA" id="ARBA00022603"/>
    </source>
</evidence>
<dbReference type="Gene3D" id="3.40.50.150">
    <property type="entry name" value="Vaccinia Virus protein VP39"/>
    <property type="match status" value="1"/>
</dbReference>
<reference evidence="4" key="1">
    <citation type="submission" date="2018-06" db="EMBL/GenBank/DDBJ databases">
        <authorList>
            <person name="Zhirakovskaya E."/>
        </authorList>
    </citation>
    <scope>NUCLEOTIDE SEQUENCE</scope>
</reference>
<keyword evidence="1 4" id="KW-0489">Methyltransferase</keyword>
<evidence type="ECO:0000259" key="3">
    <source>
        <dbReference type="PROSITE" id="PS51165"/>
    </source>
</evidence>
<dbReference type="InterPro" id="IPR029063">
    <property type="entry name" value="SAM-dependent_MTases_sf"/>
</dbReference>
<protein>
    <submittedName>
        <fullName evidence="4">23S rRNA (Guanine(2445)-N(2))-methyltransferase</fullName>
        <ecNumber evidence="4">2.1.1.173</ecNumber>
    </submittedName>
</protein>
<accession>A0A3B1BS91</accession>
<dbReference type="EMBL" id="UOGD01000115">
    <property type="protein sequence ID" value="VAX18792.1"/>
    <property type="molecule type" value="Genomic_DNA"/>
</dbReference>
<dbReference type="SUPFAM" id="SSF53335">
    <property type="entry name" value="S-adenosyl-L-methionine-dependent methyltransferases"/>
    <property type="match status" value="1"/>
</dbReference>
<dbReference type="SUPFAM" id="SSF143437">
    <property type="entry name" value="THUMP domain-like"/>
    <property type="match status" value="1"/>
</dbReference>
<dbReference type="Pfam" id="PF01170">
    <property type="entry name" value="UPF0020"/>
    <property type="match status" value="1"/>
</dbReference>
<dbReference type="PANTHER" id="PTHR47313">
    <property type="entry name" value="RIBOSOMAL RNA LARGE SUBUNIT METHYLTRANSFERASE K/L"/>
    <property type="match status" value="1"/>
</dbReference>
<dbReference type="PROSITE" id="PS00092">
    <property type="entry name" value="N6_MTASE"/>
    <property type="match status" value="1"/>
</dbReference>
<dbReference type="GO" id="GO:0003723">
    <property type="term" value="F:RNA binding"/>
    <property type="evidence" value="ECO:0007669"/>
    <property type="project" value="InterPro"/>
</dbReference>
<evidence type="ECO:0000256" key="2">
    <source>
        <dbReference type="ARBA" id="ARBA00022679"/>
    </source>
</evidence>
<dbReference type="InterPro" id="IPR002052">
    <property type="entry name" value="DNA_methylase_N6_adenine_CS"/>
</dbReference>
<proteinExistence type="predicted"/>
<dbReference type="SMART" id="SM00981">
    <property type="entry name" value="THUMP"/>
    <property type="match status" value="1"/>
</dbReference>
<dbReference type="InterPro" id="IPR053943">
    <property type="entry name" value="RlmKL-like_Mtase_CS"/>
</dbReference>
<dbReference type="Pfam" id="PF02926">
    <property type="entry name" value="THUMP"/>
    <property type="match status" value="1"/>
</dbReference>